<protein>
    <recommendedName>
        <fullName evidence="1">Thiamine-binding protein domain-containing protein</fullName>
    </recommendedName>
</protein>
<evidence type="ECO:0000313" key="2">
    <source>
        <dbReference type="EMBL" id="AXY26062.1"/>
    </source>
</evidence>
<name>A0A347WLV5_9LACT</name>
<evidence type="ECO:0000259" key="1">
    <source>
        <dbReference type="Pfam" id="PF01910"/>
    </source>
</evidence>
<reference evidence="2 3" key="1">
    <citation type="submission" date="2017-09" db="EMBL/GenBank/DDBJ databases">
        <title>Complete genome sequence of Oxytococcus suis strain ZY16052.</title>
        <authorList>
            <person name="Li F."/>
        </authorList>
    </citation>
    <scope>NUCLEOTIDE SEQUENCE [LARGE SCALE GENOMIC DNA]</scope>
    <source>
        <strain evidence="2 3">ZY16052</strain>
    </source>
</reference>
<accession>A0A347WLV5</accession>
<evidence type="ECO:0000313" key="3">
    <source>
        <dbReference type="Proteomes" id="UP000263232"/>
    </source>
</evidence>
<dbReference type="OrthoDB" id="5886358at2"/>
<dbReference type="Pfam" id="PF01910">
    <property type="entry name" value="Thiamine_BP"/>
    <property type="match status" value="1"/>
</dbReference>
<dbReference type="EMBL" id="CP023434">
    <property type="protein sequence ID" value="AXY26062.1"/>
    <property type="molecule type" value="Genomic_DNA"/>
</dbReference>
<dbReference type="RefSeq" id="WP_118990960.1">
    <property type="nucleotide sequence ID" value="NZ_CP023434.1"/>
</dbReference>
<dbReference type="InterPro" id="IPR002767">
    <property type="entry name" value="Thiamine_BP"/>
</dbReference>
<proteinExistence type="predicted"/>
<sequence length="99" mass="11142">MSRGSIAFQVLPLYTEEKRSLAAIDRAIAHIQAQQDIHMSVGAFETTLEGEFARLMQVLEEAVVIAGENGEDIFVNVKLRYHKEGEMLTSEDKLAKYRS</sequence>
<dbReference type="AlphaFoldDB" id="A0A347WLV5"/>
<organism evidence="2 3">
    <name type="scientific">Suicoccus acidiformans</name>
    <dbReference type="NCBI Taxonomy" id="2036206"/>
    <lineage>
        <taxon>Bacteria</taxon>
        <taxon>Bacillati</taxon>
        <taxon>Bacillota</taxon>
        <taxon>Bacilli</taxon>
        <taxon>Lactobacillales</taxon>
        <taxon>Aerococcaceae</taxon>
        <taxon>Suicoccus</taxon>
    </lineage>
</organism>
<dbReference type="Proteomes" id="UP000263232">
    <property type="component" value="Chromosome"/>
</dbReference>
<keyword evidence="3" id="KW-1185">Reference proteome</keyword>
<dbReference type="Gene3D" id="3.30.70.930">
    <property type="match status" value="1"/>
</dbReference>
<dbReference type="KEGG" id="abae:CL176_08635"/>
<gene>
    <name evidence="2" type="ORF">CL176_08635</name>
</gene>
<dbReference type="SUPFAM" id="SSF89957">
    <property type="entry name" value="MTH1187/YkoF-like"/>
    <property type="match status" value="1"/>
</dbReference>
<dbReference type="InterPro" id="IPR029756">
    <property type="entry name" value="MTH1187/YkoF-like"/>
</dbReference>
<feature type="domain" description="Thiamine-binding protein" evidence="1">
    <location>
        <begin position="7"/>
        <end position="97"/>
    </location>
</feature>